<feature type="transmembrane region" description="Helical" evidence="1">
    <location>
        <begin position="381"/>
        <end position="404"/>
    </location>
</feature>
<evidence type="ECO:0000313" key="3">
    <source>
        <dbReference type="Proteomes" id="UP001138709"/>
    </source>
</evidence>
<dbReference type="AlphaFoldDB" id="A0A9X9XIC8"/>
<reference evidence="2" key="2">
    <citation type="journal article" date="2021" name="Syst. Appl. Microbiol.">
        <title>Roseomonas hellenica sp. nov., isolated from roots of wild-growing Alkanna tinctoria.</title>
        <authorList>
            <person name="Rat A."/>
            <person name="Naranjo H.D."/>
            <person name="Lebbe L."/>
            <person name="Cnockaert M."/>
            <person name="Krigas N."/>
            <person name="Grigoriadou K."/>
            <person name="Maloupa E."/>
            <person name="Willems A."/>
        </authorList>
    </citation>
    <scope>NUCLEOTIDE SEQUENCE</scope>
    <source>
        <strain evidence="2">LMG 31228</strain>
    </source>
</reference>
<comment type="caution">
    <text evidence="2">The sequence shown here is derived from an EMBL/GenBank/DDBJ whole genome shotgun (WGS) entry which is preliminary data.</text>
</comment>
<name>A0A9X9XIC8_9PROT</name>
<keyword evidence="1" id="KW-1133">Transmembrane helix</keyword>
<reference evidence="2" key="1">
    <citation type="submission" date="2020-01" db="EMBL/GenBank/DDBJ databases">
        <authorList>
            <person name="Rat A."/>
        </authorList>
    </citation>
    <scope>NUCLEOTIDE SEQUENCE</scope>
    <source>
        <strain evidence="2">LMG 31228</strain>
    </source>
</reference>
<accession>A0A9X9XIC8</accession>
<evidence type="ECO:0000256" key="1">
    <source>
        <dbReference type="SAM" id="Phobius"/>
    </source>
</evidence>
<feature type="transmembrane region" description="Helical" evidence="1">
    <location>
        <begin position="159"/>
        <end position="180"/>
    </location>
</feature>
<keyword evidence="1" id="KW-0812">Transmembrane</keyword>
<feature type="transmembrane region" description="Helical" evidence="1">
    <location>
        <begin position="318"/>
        <end position="339"/>
    </location>
</feature>
<feature type="transmembrane region" description="Helical" evidence="1">
    <location>
        <begin position="186"/>
        <end position="209"/>
    </location>
</feature>
<dbReference type="RefSeq" id="WP_211849033.1">
    <property type="nucleotide sequence ID" value="NZ_JAAEDL010000033.1"/>
</dbReference>
<sequence length="587" mass="62022">MREEPVKTRSAWPASALAVALAALFLVWPLLLFGAPPSHSAIYNATWASQFIELLNSGVVYPRWLPGSFGGFGSSAFFFYAPVPFYWAWLHTPLAEGAAGTFRVLGAAMATMLLASGLSMRAWLGRHAGPRAATAGAIIYMAMPYHLLDLYLRGSVGEVAAYAVLPLVAMAVSDLARAGARAVVPLAFAAALLMCSHLPTALAAAVFLFPAQFLFEASRRDPGLAALARAAALAAGAGILALGLAAAYLLPALTLQGQAAFDVMQEAFYDPRNSLLYAPGRWRNEVMLVFVGSLCAAVGFAAIVVWRKAPAGPGGSAIRFWAGMAGFVTLAAGGLIPGLWEPWSPLFRIQFPWRLLLLAEFAIVTAVVLSGAAPWRQRSSVLAAVLCLLLGAAAVVVLGAGAWARLHHIETAEWHALRAAAIEERPDALEYLPAGHHFRYGSDGGYALRDFRAMSAALAARGPAWSDPPGAAEVTVIPGQAGELDLAVSAAGEAWIVLRRFHFPTWRLETADGAAGPALGAYGPHRLLAFRVAAGEHRLRLRWAPPPAVRLGEWLSLLSIALALVLMAVQRRAGRGAGTPCPRSGIA</sequence>
<feature type="transmembrane region" description="Helical" evidence="1">
    <location>
        <begin position="286"/>
        <end position="306"/>
    </location>
</feature>
<keyword evidence="1" id="KW-0472">Membrane</keyword>
<proteinExistence type="predicted"/>
<feature type="transmembrane region" description="Helical" evidence="1">
    <location>
        <begin position="64"/>
        <end position="89"/>
    </location>
</feature>
<keyword evidence="3" id="KW-1185">Reference proteome</keyword>
<evidence type="ECO:0008006" key="4">
    <source>
        <dbReference type="Google" id="ProtNLM"/>
    </source>
</evidence>
<organism evidence="2 3">
    <name type="scientific">Neoroseomonas eburnea</name>
    <dbReference type="NCBI Taxonomy" id="1346889"/>
    <lineage>
        <taxon>Bacteria</taxon>
        <taxon>Pseudomonadati</taxon>
        <taxon>Pseudomonadota</taxon>
        <taxon>Alphaproteobacteria</taxon>
        <taxon>Acetobacterales</taxon>
        <taxon>Acetobacteraceae</taxon>
        <taxon>Neoroseomonas</taxon>
    </lineage>
</organism>
<dbReference type="EMBL" id="JAAEDL010000033">
    <property type="protein sequence ID" value="MBR0683464.1"/>
    <property type="molecule type" value="Genomic_DNA"/>
</dbReference>
<feature type="transmembrane region" description="Helical" evidence="1">
    <location>
        <begin position="230"/>
        <end position="250"/>
    </location>
</feature>
<dbReference type="Proteomes" id="UP001138709">
    <property type="component" value="Unassembled WGS sequence"/>
</dbReference>
<feature type="transmembrane region" description="Helical" evidence="1">
    <location>
        <begin position="351"/>
        <end position="369"/>
    </location>
</feature>
<feature type="transmembrane region" description="Helical" evidence="1">
    <location>
        <begin position="132"/>
        <end position="152"/>
    </location>
</feature>
<gene>
    <name evidence="2" type="ORF">GXW74_23460</name>
</gene>
<protein>
    <recommendedName>
        <fullName evidence="4">Membrane protein 6-pyruvoyl-tetrahydropterin synthase-related domain-containing protein</fullName>
    </recommendedName>
</protein>
<feature type="transmembrane region" description="Helical" evidence="1">
    <location>
        <begin position="101"/>
        <end position="120"/>
    </location>
</feature>
<evidence type="ECO:0000313" key="2">
    <source>
        <dbReference type="EMBL" id="MBR0683464.1"/>
    </source>
</evidence>